<keyword evidence="3" id="KW-1185">Reference proteome</keyword>
<organism evidence="2 3">
    <name type="scientific">Lasiosphaeria ovina</name>
    <dbReference type="NCBI Taxonomy" id="92902"/>
    <lineage>
        <taxon>Eukaryota</taxon>
        <taxon>Fungi</taxon>
        <taxon>Dikarya</taxon>
        <taxon>Ascomycota</taxon>
        <taxon>Pezizomycotina</taxon>
        <taxon>Sordariomycetes</taxon>
        <taxon>Sordariomycetidae</taxon>
        <taxon>Sordariales</taxon>
        <taxon>Lasiosphaeriaceae</taxon>
        <taxon>Lasiosphaeria</taxon>
    </lineage>
</organism>
<feature type="region of interest" description="Disordered" evidence="1">
    <location>
        <begin position="106"/>
        <end position="144"/>
    </location>
</feature>
<name>A0AAE0KGW0_9PEZI</name>
<reference evidence="2" key="1">
    <citation type="journal article" date="2023" name="Mol. Phylogenet. Evol.">
        <title>Genome-scale phylogeny and comparative genomics of the fungal order Sordariales.</title>
        <authorList>
            <person name="Hensen N."/>
            <person name="Bonometti L."/>
            <person name="Westerberg I."/>
            <person name="Brannstrom I.O."/>
            <person name="Guillou S."/>
            <person name="Cros-Aarteil S."/>
            <person name="Calhoun S."/>
            <person name="Haridas S."/>
            <person name="Kuo A."/>
            <person name="Mondo S."/>
            <person name="Pangilinan J."/>
            <person name="Riley R."/>
            <person name="LaButti K."/>
            <person name="Andreopoulos B."/>
            <person name="Lipzen A."/>
            <person name="Chen C."/>
            <person name="Yan M."/>
            <person name="Daum C."/>
            <person name="Ng V."/>
            <person name="Clum A."/>
            <person name="Steindorff A."/>
            <person name="Ohm R.A."/>
            <person name="Martin F."/>
            <person name="Silar P."/>
            <person name="Natvig D.O."/>
            <person name="Lalanne C."/>
            <person name="Gautier V."/>
            <person name="Ament-Velasquez S.L."/>
            <person name="Kruys A."/>
            <person name="Hutchinson M.I."/>
            <person name="Powell A.J."/>
            <person name="Barry K."/>
            <person name="Miller A.N."/>
            <person name="Grigoriev I.V."/>
            <person name="Debuchy R."/>
            <person name="Gladieux P."/>
            <person name="Hiltunen Thoren M."/>
            <person name="Johannesson H."/>
        </authorList>
    </citation>
    <scope>NUCLEOTIDE SEQUENCE</scope>
    <source>
        <strain evidence="2">CBS 958.72</strain>
    </source>
</reference>
<protein>
    <submittedName>
        <fullName evidence="2">Uncharacterized protein</fullName>
    </submittedName>
</protein>
<feature type="region of interest" description="Disordered" evidence="1">
    <location>
        <begin position="1"/>
        <end position="23"/>
    </location>
</feature>
<dbReference type="EMBL" id="JAULSN010000003">
    <property type="protein sequence ID" value="KAK3376311.1"/>
    <property type="molecule type" value="Genomic_DNA"/>
</dbReference>
<sequence length="306" mass="33506">MARNNDRWNDDRRQNSSHWGKDWSKEPIMMKNLELLAKTITRSQNNLGGGAFGNGHPPVTNPSINPFNSPFGAPNNPFGAPNNGFGIPNNPFGVTNNHFAPQAAAPNPFAGRRPNPFLPKWPAPQPSSQPQQGAPNENMFDNWNDHSRELPRLVVRLMHLEQRLKDSLAIVLQAAPEMQAAVEFFAPMITSVQAFLVVFRVSIDTARSLHAQGQALHLTPGDIHQGRAAVDMCVEYDVVGQLEQAMCLAAGNGGVQAAANAQNWDVGGIAWRAYVEGLQAYRQKTVSKAQASECGVLHKFTVVSRF</sequence>
<evidence type="ECO:0000256" key="1">
    <source>
        <dbReference type="SAM" id="MobiDB-lite"/>
    </source>
</evidence>
<gene>
    <name evidence="2" type="ORF">B0T24DRAFT_591987</name>
</gene>
<accession>A0AAE0KGW0</accession>
<feature type="compositionally biased region" description="Pro residues" evidence="1">
    <location>
        <begin position="116"/>
        <end position="127"/>
    </location>
</feature>
<reference evidence="2" key="2">
    <citation type="submission" date="2023-06" db="EMBL/GenBank/DDBJ databases">
        <authorList>
            <consortium name="Lawrence Berkeley National Laboratory"/>
            <person name="Haridas S."/>
            <person name="Hensen N."/>
            <person name="Bonometti L."/>
            <person name="Westerberg I."/>
            <person name="Brannstrom I.O."/>
            <person name="Guillou S."/>
            <person name="Cros-Aarteil S."/>
            <person name="Calhoun S."/>
            <person name="Kuo A."/>
            <person name="Mondo S."/>
            <person name="Pangilinan J."/>
            <person name="Riley R."/>
            <person name="Labutti K."/>
            <person name="Andreopoulos B."/>
            <person name="Lipzen A."/>
            <person name="Chen C."/>
            <person name="Yanf M."/>
            <person name="Daum C."/>
            <person name="Ng V."/>
            <person name="Clum A."/>
            <person name="Steindorff A."/>
            <person name="Ohm R."/>
            <person name="Martin F."/>
            <person name="Silar P."/>
            <person name="Natvig D."/>
            <person name="Lalanne C."/>
            <person name="Gautier V."/>
            <person name="Ament-Velasquez S.L."/>
            <person name="Kruys A."/>
            <person name="Hutchinson M.I."/>
            <person name="Powell A.J."/>
            <person name="Barry K."/>
            <person name="Miller A.N."/>
            <person name="Grigoriev I.V."/>
            <person name="Debuchy R."/>
            <person name="Gladieux P."/>
            <person name="Thoren M.H."/>
            <person name="Johannesson H."/>
        </authorList>
    </citation>
    <scope>NUCLEOTIDE SEQUENCE</scope>
    <source>
        <strain evidence="2">CBS 958.72</strain>
    </source>
</reference>
<proteinExistence type="predicted"/>
<dbReference type="Proteomes" id="UP001287356">
    <property type="component" value="Unassembled WGS sequence"/>
</dbReference>
<comment type="caution">
    <text evidence="2">The sequence shown here is derived from an EMBL/GenBank/DDBJ whole genome shotgun (WGS) entry which is preliminary data.</text>
</comment>
<evidence type="ECO:0000313" key="3">
    <source>
        <dbReference type="Proteomes" id="UP001287356"/>
    </source>
</evidence>
<dbReference type="AlphaFoldDB" id="A0AAE0KGW0"/>
<evidence type="ECO:0000313" key="2">
    <source>
        <dbReference type="EMBL" id="KAK3376311.1"/>
    </source>
</evidence>